<protein>
    <submittedName>
        <fullName evidence="1">Uncharacterized protein</fullName>
    </submittedName>
</protein>
<dbReference type="EMBL" id="REGN01005840">
    <property type="protein sequence ID" value="RNA11820.1"/>
    <property type="molecule type" value="Genomic_DNA"/>
</dbReference>
<name>A0A3M7QKI6_BRAPC</name>
<comment type="caution">
    <text evidence="1">The sequence shown here is derived from an EMBL/GenBank/DDBJ whole genome shotgun (WGS) entry which is preliminary data.</text>
</comment>
<keyword evidence="2" id="KW-1185">Reference proteome</keyword>
<proteinExistence type="predicted"/>
<dbReference type="AlphaFoldDB" id="A0A3M7QKI6"/>
<sequence length="70" mass="8188">MNNSSLMLSDPDFVTPYFVKSFKRSFLRPYKISMNFSIDLIQLGKFHTSVINVVDNHVNKIDVMLRRSYA</sequence>
<accession>A0A3M7QKI6</accession>
<gene>
    <name evidence="1" type="ORF">BpHYR1_019087</name>
</gene>
<evidence type="ECO:0000313" key="1">
    <source>
        <dbReference type="EMBL" id="RNA11820.1"/>
    </source>
</evidence>
<dbReference type="Proteomes" id="UP000276133">
    <property type="component" value="Unassembled WGS sequence"/>
</dbReference>
<reference evidence="1 2" key="1">
    <citation type="journal article" date="2018" name="Sci. Rep.">
        <title>Genomic signatures of local adaptation to the degree of environmental predictability in rotifers.</title>
        <authorList>
            <person name="Franch-Gras L."/>
            <person name="Hahn C."/>
            <person name="Garcia-Roger E.M."/>
            <person name="Carmona M.J."/>
            <person name="Serra M."/>
            <person name="Gomez A."/>
        </authorList>
    </citation>
    <scope>NUCLEOTIDE SEQUENCE [LARGE SCALE GENOMIC DNA]</scope>
    <source>
        <strain evidence="1">HYR1</strain>
    </source>
</reference>
<organism evidence="1 2">
    <name type="scientific">Brachionus plicatilis</name>
    <name type="common">Marine rotifer</name>
    <name type="synonym">Brachionus muelleri</name>
    <dbReference type="NCBI Taxonomy" id="10195"/>
    <lineage>
        <taxon>Eukaryota</taxon>
        <taxon>Metazoa</taxon>
        <taxon>Spiralia</taxon>
        <taxon>Gnathifera</taxon>
        <taxon>Rotifera</taxon>
        <taxon>Eurotatoria</taxon>
        <taxon>Monogononta</taxon>
        <taxon>Pseudotrocha</taxon>
        <taxon>Ploima</taxon>
        <taxon>Brachionidae</taxon>
        <taxon>Brachionus</taxon>
    </lineage>
</organism>
<evidence type="ECO:0000313" key="2">
    <source>
        <dbReference type="Proteomes" id="UP000276133"/>
    </source>
</evidence>